<dbReference type="STRING" id="1122244.GCA_000426885_01965"/>
<dbReference type="Proteomes" id="UP000254065">
    <property type="component" value="Unassembled WGS sequence"/>
</dbReference>
<keyword evidence="1" id="KW-0812">Transmembrane</keyword>
<dbReference type="RefSeq" id="WP_029103387.1">
    <property type="nucleotide sequence ID" value="NZ_UGQB01000004.1"/>
</dbReference>
<dbReference type="AlphaFoldDB" id="A0A378R0S4"/>
<keyword evidence="1" id="KW-0472">Membrane</keyword>
<feature type="transmembrane region" description="Helical" evidence="1">
    <location>
        <begin position="41"/>
        <end position="62"/>
    </location>
</feature>
<sequence length="68" mass="7569">MTEQVYVCAELGTTMLGGTDCKKWVAYQTKPDFIPLTQSQVYEIGGILVLFFSAIVIYMMLVKAIKTA</sequence>
<name>A0A378R0S4_9GAMM</name>
<protein>
    <submittedName>
        <fullName evidence="2">Uncharacterized protein</fullName>
    </submittedName>
</protein>
<dbReference type="EMBL" id="UGQB01000004">
    <property type="protein sequence ID" value="STZ08297.1"/>
    <property type="molecule type" value="Genomic_DNA"/>
</dbReference>
<gene>
    <name evidence="2" type="ORF">NCTC12877_01292</name>
</gene>
<evidence type="ECO:0000313" key="3">
    <source>
        <dbReference type="Proteomes" id="UP000254065"/>
    </source>
</evidence>
<evidence type="ECO:0000313" key="2">
    <source>
        <dbReference type="EMBL" id="STZ08297.1"/>
    </source>
</evidence>
<proteinExistence type="predicted"/>
<organism evidence="2 3">
    <name type="scientific">Moraxella caprae</name>
    <dbReference type="NCBI Taxonomy" id="90240"/>
    <lineage>
        <taxon>Bacteria</taxon>
        <taxon>Pseudomonadati</taxon>
        <taxon>Pseudomonadota</taxon>
        <taxon>Gammaproteobacteria</taxon>
        <taxon>Moraxellales</taxon>
        <taxon>Moraxellaceae</taxon>
        <taxon>Moraxella</taxon>
    </lineage>
</organism>
<accession>A0A378R0S4</accession>
<keyword evidence="3" id="KW-1185">Reference proteome</keyword>
<keyword evidence="1" id="KW-1133">Transmembrane helix</keyword>
<reference evidence="2 3" key="1">
    <citation type="submission" date="2018-06" db="EMBL/GenBank/DDBJ databases">
        <authorList>
            <consortium name="Pathogen Informatics"/>
            <person name="Doyle S."/>
        </authorList>
    </citation>
    <scope>NUCLEOTIDE SEQUENCE [LARGE SCALE GENOMIC DNA]</scope>
    <source>
        <strain evidence="2 3">NCTC12877</strain>
    </source>
</reference>
<evidence type="ECO:0000256" key="1">
    <source>
        <dbReference type="SAM" id="Phobius"/>
    </source>
</evidence>